<gene>
    <name evidence="3" type="ORF">F1735_31065</name>
</gene>
<reference evidence="3 4" key="1">
    <citation type="submission" date="2019-10" db="EMBL/GenBank/DDBJ databases">
        <title>Taxonomy of Antarctic Massilia spp.: description of Massilia rubra sp. nov., Massilia aquatica sp. nov., Massilia mucilaginosa sp. nov., Massilia frigida sp. nov. isolated from streams, lakes and regoliths.</title>
        <authorList>
            <person name="Holochova P."/>
            <person name="Sedlacek I."/>
            <person name="Kralova S."/>
            <person name="Maslanova I."/>
            <person name="Busse H.-J."/>
            <person name="Stankova E."/>
            <person name="Vrbovska V."/>
            <person name="Kovarovic V."/>
            <person name="Bartak M."/>
            <person name="Svec P."/>
            <person name="Pantucek R."/>
        </authorList>
    </citation>
    <scope>NUCLEOTIDE SEQUENCE [LARGE SCALE GENOMIC DNA]</scope>
    <source>
        <strain evidence="3 4">CCM 8694</strain>
    </source>
</reference>
<evidence type="ECO:0000313" key="4">
    <source>
        <dbReference type="Proteomes" id="UP000610594"/>
    </source>
</evidence>
<dbReference type="Proteomes" id="UP000610594">
    <property type="component" value="Unassembled WGS sequence"/>
</dbReference>
<organism evidence="3 4">
    <name type="scientific">Massilia genomosp. 1</name>
    <dbReference type="NCBI Taxonomy" id="2609280"/>
    <lineage>
        <taxon>Bacteria</taxon>
        <taxon>Pseudomonadati</taxon>
        <taxon>Pseudomonadota</taxon>
        <taxon>Betaproteobacteria</taxon>
        <taxon>Burkholderiales</taxon>
        <taxon>Oxalobacteraceae</taxon>
        <taxon>Telluria group</taxon>
        <taxon>Massilia</taxon>
    </lineage>
</organism>
<comment type="caution">
    <text evidence="3">The sequence shown here is derived from an EMBL/GenBank/DDBJ whole genome shotgun (WGS) entry which is preliminary data.</text>
</comment>
<dbReference type="RefSeq" id="WP_167240605.1">
    <property type="nucleotide sequence ID" value="NZ_WHJF01000157.1"/>
</dbReference>
<protein>
    <recommendedName>
        <fullName evidence="2">DUF6484 domain-containing protein</fullName>
    </recommendedName>
</protein>
<evidence type="ECO:0000259" key="2">
    <source>
        <dbReference type="Pfam" id="PF20093"/>
    </source>
</evidence>
<dbReference type="EMBL" id="WHJF01000157">
    <property type="protein sequence ID" value="NHZ66679.1"/>
    <property type="molecule type" value="Genomic_DNA"/>
</dbReference>
<sequence>MTTATPFDLKKNKAQQPMVSPAQEESETHSAPVAGLVVGVLVSICGEGLCSVSFNGNPGGTAVRAKVLAAITEDDIGKTVALLFENGEIKQPVVMGLLRSSAQGNCNLAKTVSGLVGPALQIQSDDDEINLIANRKLVLKCGSASITLDIDGNVEIRGNHILSRAAGQNRIKGSAISLN</sequence>
<proteinExistence type="predicted"/>
<keyword evidence="4" id="KW-1185">Reference proteome</keyword>
<name>A0ABX0N577_9BURK</name>
<dbReference type="InterPro" id="IPR045506">
    <property type="entry name" value="DUF6484"/>
</dbReference>
<dbReference type="Pfam" id="PF20093">
    <property type="entry name" value="DUF6484"/>
    <property type="match status" value="1"/>
</dbReference>
<feature type="region of interest" description="Disordered" evidence="1">
    <location>
        <begin position="1"/>
        <end position="27"/>
    </location>
</feature>
<accession>A0ABX0N577</accession>
<feature type="domain" description="DUF6484" evidence="2">
    <location>
        <begin position="38"/>
        <end position="98"/>
    </location>
</feature>
<evidence type="ECO:0000313" key="3">
    <source>
        <dbReference type="EMBL" id="NHZ66679.1"/>
    </source>
</evidence>
<evidence type="ECO:0000256" key="1">
    <source>
        <dbReference type="SAM" id="MobiDB-lite"/>
    </source>
</evidence>